<evidence type="ECO:0000313" key="2">
    <source>
        <dbReference type="Proteomes" id="UP000003586"/>
    </source>
</evidence>
<dbReference type="OrthoDB" id="1489794at2"/>
<sequence length="443" mass="52104">MLHKFLNWVRGKEEPAGLDNPSLDFGRYSDNNKVPGKVRRWKEADSLFKEKKYAESLDAFFDYLKDDSAENVRYNREGEQARFEFYQGSKIVRGEIKNNHFSADVKLARMAEPSVPVMRRLLEMNFGLYYSRFALDKEELCMRFDTDLSTANPNKLYYGLKELATKSDKQDDLLIGDFAHLQSVDQDHIIPLPENEKEIKYHFLQQWIAETLEKIAAADADKFSGGISYLLLSLVYRIDFLITPEGQLLNELEKIGGLYFKKDEKPVVDKNREMIEAFRQLQAKPKEEVFKNLFRSKYTFSIVMPQVHKVLADAVHEANENMLWYRDNNYDYFANKLIEYGLSYCQYSYSLPRPITLLVRLFMQINYPDYFKALGYADTFYDPNANRFKEEAIIKYMRSVEAQWKDRYPKMNLKTEMLNFTNLLAFNFSFTTIIETLNMDVPA</sequence>
<proteinExistence type="predicted"/>
<dbReference type="HOGENOM" id="CLU_050364_0_0_10"/>
<dbReference type="RefSeq" id="WP_008587189.1">
    <property type="nucleotide sequence ID" value="NZ_CP007035.1"/>
</dbReference>
<organism evidence="1 2">
    <name type="scientific">Niabella soli DSM 19437</name>
    <dbReference type="NCBI Taxonomy" id="929713"/>
    <lineage>
        <taxon>Bacteria</taxon>
        <taxon>Pseudomonadati</taxon>
        <taxon>Bacteroidota</taxon>
        <taxon>Chitinophagia</taxon>
        <taxon>Chitinophagales</taxon>
        <taxon>Chitinophagaceae</taxon>
        <taxon>Niabella</taxon>
    </lineage>
</organism>
<evidence type="ECO:0008006" key="3">
    <source>
        <dbReference type="Google" id="ProtNLM"/>
    </source>
</evidence>
<dbReference type="Proteomes" id="UP000003586">
    <property type="component" value="Chromosome"/>
</dbReference>
<dbReference type="AlphaFoldDB" id="W0EZQ0"/>
<dbReference type="Gene3D" id="3.30.1460.10">
    <property type="match status" value="1"/>
</dbReference>
<keyword evidence="2" id="KW-1185">Reference proteome</keyword>
<gene>
    <name evidence="1" type="ORF">NIASO_16200</name>
</gene>
<dbReference type="SUPFAM" id="SSF69635">
    <property type="entry name" value="Type III secretory system chaperone-like"/>
    <property type="match status" value="1"/>
</dbReference>
<accession>W0EZQ0</accession>
<reference evidence="1 2" key="1">
    <citation type="submission" date="2013-12" db="EMBL/GenBank/DDBJ databases">
        <authorList>
            <consortium name="DOE Joint Genome Institute"/>
            <person name="Eisen J."/>
            <person name="Huntemann M."/>
            <person name="Han J."/>
            <person name="Chen A."/>
            <person name="Kyrpides N."/>
            <person name="Mavromatis K."/>
            <person name="Markowitz V."/>
            <person name="Palaniappan K."/>
            <person name="Ivanova N."/>
            <person name="Schaumberg A."/>
            <person name="Pati A."/>
            <person name="Liolios K."/>
            <person name="Nordberg H.P."/>
            <person name="Cantor M.N."/>
            <person name="Hua S.X."/>
            <person name="Woyke T."/>
        </authorList>
    </citation>
    <scope>NUCLEOTIDE SEQUENCE [LARGE SCALE GENOMIC DNA]</scope>
    <source>
        <strain evidence="2">DSM 19437</strain>
    </source>
</reference>
<dbReference type="STRING" id="929713.NIASO_16200"/>
<dbReference type="KEGG" id="nso:NIASO_16200"/>
<dbReference type="eggNOG" id="ENOG502ZBSQ">
    <property type="taxonomic scope" value="Bacteria"/>
</dbReference>
<dbReference type="EMBL" id="CP007035">
    <property type="protein sequence ID" value="AHF16275.1"/>
    <property type="molecule type" value="Genomic_DNA"/>
</dbReference>
<name>W0EZQ0_9BACT</name>
<protein>
    <recommendedName>
        <fullName evidence="3">YbjN domain-containing protein</fullName>
    </recommendedName>
</protein>
<evidence type="ECO:0000313" key="1">
    <source>
        <dbReference type="EMBL" id="AHF16275.1"/>
    </source>
</evidence>